<name>A0A8S4FLT0_PLUXY</name>
<feature type="transmembrane region" description="Helical" evidence="1">
    <location>
        <begin position="37"/>
        <end position="56"/>
    </location>
</feature>
<evidence type="ECO:0000256" key="1">
    <source>
        <dbReference type="SAM" id="Phobius"/>
    </source>
</evidence>
<dbReference type="Proteomes" id="UP000653454">
    <property type="component" value="Unassembled WGS sequence"/>
</dbReference>
<keyword evidence="3" id="KW-1185">Reference proteome</keyword>
<proteinExistence type="predicted"/>
<organism evidence="2 3">
    <name type="scientific">Plutella xylostella</name>
    <name type="common">Diamondback moth</name>
    <name type="synonym">Plutella maculipennis</name>
    <dbReference type="NCBI Taxonomy" id="51655"/>
    <lineage>
        <taxon>Eukaryota</taxon>
        <taxon>Metazoa</taxon>
        <taxon>Ecdysozoa</taxon>
        <taxon>Arthropoda</taxon>
        <taxon>Hexapoda</taxon>
        <taxon>Insecta</taxon>
        <taxon>Pterygota</taxon>
        <taxon>Neoptera</taxon>
        <taxon>Endopterygota</taxon>
        <taxon>Lepidoptera</taxon>
        <taxon>Glossata</taxon>
        <taxon>Ditrysia</taxon>
        <taxon>Yponomeutoidea</taxon>
        <taxon>Plutellidae</taxon>
        <taxon>Plutella</taxon>
    </lineage>
</organism>
<keyword evidence="1" id="KW-1133">Transmembrane helix</keyword>
<evidence type="ECO:0000313" key="2">
    <source>
        <dbReference type="EMBL" id="CAG9128905.1"/>
    </source>
</evidence>
<feature type="non-terminal residue" evidence="2">
    <location>
        <position position="1"/>
    </location>
</feature>
<protein>
    <submittedName>
        <fullName evidence="2">(diamondback moth) hypothetical protein</fullName>
    </submittedName>
</protein>
<comment type="caution">
    <text evidence="2">The sequence shown here is derived from an EMBL/GenBank/DDBJ whole genome shotgun (WGS) entry which is preliminary data.</text>
</comment>
<dbReference type="EMBL" id="CAJHNJ030000036">
    <property type="protein sequence ID" value="CAG9128905.1"/>
    <property type="molecule type" value="Genomic_DNA"/>
</dbReference>
<reference evidence="2" key="1">
    <citation type="submission" date="2020-11" db="EMBL/GenBank/DDBJ databases">
        <authorList>
            <person name="Whiteford S."/>
        </authorList>
    </citation>
    <scope>NUCLEOTIDE SEQUENCE</scope>
</reference>
<evidence type="ECO:0000313" key="3">
    <source>
        <dbReference type="Proteomes" id="UP000653454"/>
    </source>
</evidence>
<keyword evidence="1" id="KW-0472">Membrane</keyword>
<dbReference type="AlphaFoldDB" id="A0A8S4FLT0"/>
<keyword evidence="1" id="KW-0812">Transmembrane</keyword>
<accession>A0A8S4FLT0</accession>
<sequence>KVKILLTTNQRRNLGNNVLSNFCFVATKIKLLSHKMARFFSILLITLVALTVLTQASPQFSEKKTVSDRVSGQSKSLIDTELDPTAKTLAEIFTVLLRSSQELWTNGLLSFLKMNLAHHFLHILEIVTMKHFENTPTTTTPYLKNTDLLTDNESNSSIDLQM</sequence>
<gene>
    <name evidence="2" type="ORF">PLXY2_LOCUS9311</name>
</gene>